<name>A0ABT6ANH1_9BURK</name>
<gene>
    <name evidence="1" type="ORF">P3W85_14425</name>
</gene>
<dbReference type="RefSeq" id="WP_276265282.1">
    <property type="nucleotide sequence ID" value="NZ_JARJLM010000254.1"/>
</dbReference>
<comment type="caution">
    <text evidence="1">The sequence shown here is derived from an EMBL/GenBank/DDBJ whole genome shotgun (WGS) entry which is preliminary data.</text>
</comment>
<organism evidence="1 2">
    <name type="scientific">Cupriavidus basilensis</name>
    <dbReference type="NCBI Taxonomy" id="68895"/>
    <lineage>
        <taxon>Bacteria</taxon>
        <taxon>Pseudomonadati</taxon>
        <taxon>Pseudomonadota</taxon>
        <taxon>Betaproteobacteria</taxon>
        <taxon>Burkholderiales</taxon>
        <taxon>Burkholderiaceae</taxon>
        <taxon>Cupriavidus</taxon>
    </lineage>
</organism>
<dbReference type="NCBIfam" id="NF033857">
    <property type="entry name" value="BPSL0067_fam"/>
    <property type="match status" value="1"/>
</dbReference>
<accession>A0ABT6ANH1</accession>
<keyword evidence="2" id="KW-1185">Reference proteome</keyword>
<dbReference type="EMBL" id="JARJLM010000254">
    <property type="protein sequence ID" value="MDF3834143.1"/>
    <property type="molecule type" value="Genomic_DNA"/>
</dbReference>
<sequence length="130" mass="14299">MPYVYHDADALEGTEKVGDKHCVALVRHYAGIASTSHWTKGDKVLGHVQLAKGTAIATFVDGRYPNQSGGNHATFYLRQDLGGIWIMDQWSSDVTKPKVSSRYIRKRGGVRSDGTYPDASNNAEAFSVIR</sequence>
<dbReference type="InterPro" id="IPR047746">
    <property type="entry name" value="Dae2/Tae2-like"/>
</dbReference>
<proteinExistence type="predicted"/>
<evidence type="ECO:0000313" key="1">
    <source>
        <dbReference type="EMBL" id="MDF3834143.1"/>
    </source>
</evidence>
<evidence type="ECO:0000313" key="2">
    <source>
        <dbReference type="Proteomes" id="UP001216674"/>
    </source>
</evidence>
<protein>
    <submittedName>
        <fullName evidence="1">BPSL0067 family protein</fullName>
    </submittedName>
</protein>
<reference evidence="1 2" key="1">
    <citation type="submission" date="2023-03" db="EMBL/GenBank/DDBJ databases">
        <title>Draft assemblies of triclosan tolerant bacteria isolated from returned activated sludge.</title>
        <authorList>
            <person name="Van Hamelsveld S."/>
        </authorList>
    </citation>
    <scope>NUCLEOTIDE SEQUENCE [LARGE SCALE GENOMIC DNA]</scope>
    <source>
        <strain evidence="1 2">GW210010_S58</strain>
    </source>
</reference>
<dbReference type="Proteomes" id="UP001216674">
    <property type="component" value="Unassembled WGS sequence"/>
</dbReference>